<dbReference type="SMART" id="SM00389">
    <property type="entry name" value="HOX"/>
    <property type="match status" value="1"/>
</dbReference>
<keyword evidence="7" id="KW-0804">Transcription</keyword>
<dbReference type="GO" id="GO:0000981">
    <property type="term" value="F:DNA-binding transcription factor activity, RNA polymerase II-specific"/>
    <property type="evidence" value="ECO:0007669"/>
    <property type="project" value="InterPro"/>
</dbReference>
<feature type="region of interest" description="Disordered" evidence="11">
    <location>
        <begin position="97"/>
        <end position="142"/>
    </location>
</feature>
<dbReference type="PROSITE" id="PS50071">
    <property type="entry name" value="HOMEOBOX_2"/>
    <property type="match status" value="1"/>
</dbReference>
<feature type="DNA-binding region" description="Homeobox" evidence="9">
    <location>
        <begin position="136"/>
        <end position="195"/>
    </location>
</feature>
<feature type="region of interest" description="Disordered" evidence="11">
    <location>
        <begin position="212"/>
        <end position="251"/>
    </location>
</feature>
<dbReference type="GO" id="GO:0030154">
    <property type="term" value="P:cell differentiation"/>
    <property type="evidence" value="ECO:0007669"/>
    <property type="project" value="TreeGrafter"/>
</dbReference>
<evidence type="ECO:0000256" key="3">
    <source>
        <dbReference type="ARBA" id="ARBA00022473"/>
    </source>
</evidence>
<feature type="compositionally biased region" description="Polar residues" evidence="11">
    <location>
        <begin position="97"/>
        <end position="107"/>
    </location>
</feature>
<dbReference type="InterPro" id="IPR020479">
    <property type="entry name" value="HD_metazoa"/>
</dbReference>
<dbReference type="InterPro" id="IPR009057">
    <property type="entry name" value="Homeodomain-like_sf"/>
</dbReference>
<reference evidence="13 14" key="1">
    <citation type="submission" date="2019-06" db="EMBL/GenBank/DDBJ databases">
        <title>Draft genomes of female and male turbot (Scophthalmus maximus).</title>
        <authorList>
            <person name="Xu H."/>
            <person name="Xu X.-W."/>
            <person name="Shao C."/>
            <person name="Chen S."/>
        </authorList>
    </citation>
    <scope>NUCLEOTIDE SEQUENCE [LARGE SCALE GENOMIC DNA]</scope>
    <source>
        <strain evidence="13">Ysfricsl-2016a</strain>
        <tissue evidence="13">Blood</tissue>
    </source>
</reference>
<feature type="domain" description="Homeobox" evidence="12">
    <location>
        <begin position="134"/>
        <end position="194"/>
    </location>
</feature>
<dbReference type="InterPro" id="IPR001356">
    <property type="entry name" value="HD"/>
</dbReference>
<keyword evidence="4" id="KW-0805">Transcription regulation</keyword>
<feature type="region of interest" description="Disordered" evidence="11">
    <location>
        <begin position="1"/>
        <end position="82"/>
    </location>
</feature>
<evidence type="ECO:0000256" key="6">
    <source>
        <dbReference type="ARBA" id="ARBA00023155"/>
    </source>
</evidence>
<dbReference type="Pfam" id="PF00046">
    <property type="entry name" value="Homeodomain"/>
    <property type="match status" value="1"/>
</dbReference>
<dbReference type="GO" id="GO:0000978">
    <property type="term" value="F:RNA polymerase II cis-regulatory region sequence-specific DNA binding"/>
    <property type="evidence" value="ECO:0007669"/>
    <property type="project" value="TreeGrafter"/>
</dbReference>
<sequence>MDRSDKNMSLTNTKTGFSVKDILDLPDTNDEEGSITGAEEDTEGSETTSTTKSAGVLVQSPLENVQNLPLKNPFYDSSDNPYTRWLATTDSIQYSLHGLSASSQDSAKSPEPSADDESPDNDKETSSSGGSDSGKKRKRRVLFSKAQTYELERRFRQQRYLSAPEREHLASLIRLTPTQVKIWFQNHRYKMKRARAEKEDEHEVLEMPALQMDPGALSPRGGEPSSVSDMLQSARPTIRAPQRGRRRDAVPIQVASLTSRLKRM</sequence>
<dbReference type="AlphaFoldDB" id="A0A6A4TLR2"/>
<dbReference type="PANTHER" id="PTHR24340:SF24">
    <property type="entry name" value="HOMEOBOX PROTEIN NKX-2.2"/>
    <property type="match status" value="1"/>
</dbReference>
<evidence type="ECO:0000256" key="11">
    <source>
        <dbReference type="SAM" id="MobiDB-lite"/>
    </source>
</evidence>
<comment type="similarity">
    <text evidence="2">Belongs to the NK-2 homeobox family.</text>
</comment>
<keyword evidence="5 9" id="KW-0238">DNA-binding</keyword>
<dbReference type="PROSITE" id="PS00027">
    <property type="entry name" value="HOMEOBOX_1"/>
    <property type="match status" value="1"/>
</dbReference>
<evidence type="ECO:0000256" key="4">
    <source>
        <dbReference type="ARBA" id="ARBA00023015"/>
    </source>
</evidence>
<dbReference type="FunFam" id="1.10.10.60:FF:000101">
    <property type="entry name" value="NK2 homeobox 8"/>
    <property type="match status" value="1"/>
</dbReference>
<proteinExistence type="inferred from homology"/>
<feature type="compositionally biased region" description="Polar residues" evidence="11">
    <location>
        <begin position="61"/>
        <end position="82"/>
    </location>
</feature>
<evidence type="ECO:0000256" key="2">
    <source>
        <dbReference type="ARBA" id="ARBA00005661"/>
    </source>
</evidence>
<dbReference type="SUPFAM" id="SSF46689">
    <property type="entry name" value="Homeodomain-like"/>
    <property type="match status" value="1"/>
</dbReference>
<feature type="compositionally biased region" description="Polar residues" evidence="11">
    <location>
        <begin position="225"/>
        <end position="235"/>
    </location>
</feature>
<keyword evidence="6 9" id="KW-0371">Homeobox</keyword>
<evidence type="ECO:0000313" key="13">
    <source>
        <dbReference type="EMBL" id="KAF0044560.1"/>
    </source>
</evidence>
<evidence type="ECO:0000256" key="5">
    <source>
        <dbReference type="ARBA" id="ARBA00023125"/>
    </source>
</evidence>
<gene>
    <name evidence="13" type="ORF">F2P81_003718</name>
</gene>
<evidence type="ECO:0000256" key="8">
    <source>
        <dbReference type="ARBA" id="ARBA00023242"/>
    </source>
</evidence>
<keyword evidence="8 9" id="KW-0539">Nucleus</keyword>
<feature type="compositionally biased region" description="Acidic residues" evidence="11">
    <location>
        <begin position="27"/>
        <end position="44"/>
    </location>
</feature>
<evidence type="ECO:0000256" key="7">
    <source>
        <dbReference type="ARBA" id="ARBA00023163"/>
    </source>
</evidence>
<keyword evidence="3" id="KW-0217">Developmental protein</keyword>
<evidence type="ECO:0000256" key="10">
    <source>
        <dbReference type="RuleBase" id="RU000682"/>
    </source>
</evidence>
<feature type="compositionally biased region" description="Low complexity" evidence="11">
    <location>
        <begin position="45"/>
        <end position="55"/>
    </location>
</feature>
<dbReference type="Proteomes" id="UP000438429">
    <property type="component" value="Unassembled WGS sequence"/>
</dbReference>
<evidence type="ECO:0000259" key="12">
    <source>
        <dbReference type="PROSITE" id="PS50071"/>
    </source>
</evidence>
<dbReference type="GO" id="GO:0005634">
    <property type="term" value="C:nucleus"/>
    <property type="evidence" value="ECO:0007669"/>
    <property type="project" value="UniProtKB-SubCell"/>
</dbReference>
<evidence type="ECO:0000256" key="9">
    <source>
        <dbReference type="PROSITE-ProRule" id="PRU00108"/>
    </source>
</evidence>
<evidence type="ECO:0000313" key="14">
    <source>
        <dbReference type="Proteomes" id="UP000438429"/>
    </source>
</evidence>
<dbReference type="PANTHER" id="PTHR24340">
    <property type="entry name" value="HOMEOBOX PROTEIN NKX"/>
    <property type="match status" value="1"/>
</dbReference>
<organism evidence="13 14">
    <name type="scientific">Scophthalmus maximus</name>
    <name type="common">Turbot</name>
    <name type="synonym">Psetta maxima</name>
    <dbReference type="NCBI Taxonomy" id="52904"/>
    <lineage>
        <taxon>Eukaryota</taxon>
        <taxon>Metazoa</taxon>
        <taxon>Chordata</taxon>
        <taxon>Craniata</taxon>
        <taxon>Vertebrata</taxon>
        <taxon>Euteleostomi</taxon>
        <taxon>Actinopterygii</taxon>
        <taxon>Neopterygii</taxon>
        <taxon>Teleostei</taxon>
        <taxon>Neoteleostei</taxon>
        <taxon>Acanthomorphata</taxon>
        <taxon>Carangaria</taxon>
        <taxon>Pleuronectiformes</taxon>
        <taxon>Pleuronectoidei</taxon>
        <taxon>Scophthalmidae</taxon>
        <taxon>Scophthalmus</taxon>
    </lineage>
</organism>
<name>A0A6A4TLR2_SCOMX</name>
<accession>A0A6A4TLR2</accession>
<dbReference type="Gene3D" id="1.10.10.60">
    <property type="entry name" value="Homeodomain-like"/>
    <property type="match status" value="1"/>
</dbReference>
<dbReference type="PRINTS" id="PR00024">
    <property type="entry name" value="HOMEOBOX"/>
</dbReference>
<dbReference type="EMBL" id="VEVO01000003">
    <property type="protein sequence ID" value="KAF0044560.1"/>
    <property type="molecule type" value="Genomic_DNA"/>
</dbReference>
<dbReference type="InterPro" id="IPR017970">
    <property type="entry name" value="Homeobox_CS"/>
</dbReference>
<protein>
    <recommendedName>
        <fullName evidence="12">Homeobox domain-containing protein</fullName>
    </recommendedName>
</protein>
<dbReference type="CDD" id="cd00086">
    <property type="entry name" value="homeodomain"/>
    <property type="match status" value="1"/>
</dbReference>
<feature type="compositionally biased region" description="Polar residues" evidence="11">
    <location>
        <begin position="7"/>
        <end position="16"/>
    </location>
</feature>
<evidence type="ECO:0000256" key="1">
    <source>
        <dbReference type="ARBA" id="ARBA00004123"/>
    </source>
</evidence>
<comment type="caution">
    <text evidence="13">The sequence shown here is derived from an EMBL/GenBank/DDBJ whole genome shotgun (WGS) entry which is preliminary data.</text>
</comment>
<dbReference type="InterPro" id="IPR050394">
    <property type="entry name" value="Homeobox_NK-like"/>
</dbReference>
<comment type="subcellular location">
    <subcellularLocation>
        <location evidence="1 9 10">Nucleus</location>
    </subcellularLocation>
</comment>